<keyword evidence="2" id="KW-1185">Reference proteome</keyword>
<sequence length="98" mass="11263">MMNMIFKRNQRTDPDEAETFTGNHIVLLVVPQTDKVDGNELDNPDAIIVDPMLGVITEKRELEISYAINIEKEMNFSDIDQLLLSYAFFDEVEKPESL</sequence>
<evidence type="ECO:0000313" key="1">
    <source>
        <dbReference type="EMBL" id="KEQ15452.1"/>
    </source>
</evidence>
<dbReference type="AlphaFoldDB" id="A0A081NAH9"/>
<proteinExistence type="predicted"/>
<accession>A0A081NAH9</accession>
<dbReference type="RefSeq" id="WP_034872724.1">
    <property type="nucleotide sequence ID" value="NZ_JOKG01000001.1"/>
</dbReference>
<dbReference type="Proteomes" id="UP000028006">
    <property type="component" value="Unassembled WGS sequence"/>
</dbReference>
<organism evidence="1 2">
    <name type="scientific">Endozoicomonas montiporae</name>
    <dbReference type="NCBI Taxonomy" id="1027273"/>
    <lineage>
        <taxon>Bacteria</taxon>
        <taxon>Pseudomonadati</taxon>
        <taxon>Pseudomonadota</taxon>
        <taxon>Gammaproteobacteria</taxon>
        <taxon>Oceanospirillales</taxon>
        <taxon>Endozoicomonadaceae</taxon>
        <taxon>Endozoicomonas</taxon>
    </lineage>
</organism>
<comment type="caution">
    <text evidence="1">The sequence shown here is derived from an EMBL/GenBank/DDBJ whole genome shotgun (WGS) entry which is preliminary data.</text>
</comment>
<reference evidence="1 2" key="1">
    <citation type="submission" date="2014-06" db="EMBL/GenBank/DDBJ databases">
        <title>Whole Genome Sequences of Three Symbiotic Endozoicomonas Bacteria.</title>
        <authorList>
            <person name="Neave M.J."/>
            <person name="Apprill A."/>
            <person name="Voolstra C.R."/>
        </authorList>
    </citation>
    <scope>NUCLEOTIDE SEQUENCE [LARGE SCALE GENOMIC DNA]</scope>
    <source>
        <strain evidence="1 2">LMG 24815</strain>
    </source>
</reference>
<dbReference type="EMBL" id="JOKG01000001">
    <property type="protein sequence ID" value="KEQ15452.1"/>
    <property type="molecule type" value="Genomic_DNA"/>
</dbReference>
<evidence type="ECO:0000313" key="2">
    <source>
        <dbReference type="Proteomes" id="UP000028006"/>
    </source>
</evidence>
<protein>
    <submittedName>
        <fullName evidence="1">Uncharacterized protein</fullName>
    </submittedName>
</protein>
<gene>
    <name evidence="1" type="ORF">GZ77_02055</name>
</gene>
<name>A0A081NAH9_9GAMM</name>